<dbReference type="GO" id="GO:0019350">
    <property type="term" value="P:teichoic acid biosynthetic process"/>
    <property type="evidence" value="ECO:0007669"/>
    <property type="project" value="UniProtKB-UniRule"/>
</dbReference>
<dbReference type="UniPathway" id="UPA00632"/>
<proteinExistence type="inferred from homology"/>
<dbReference type="EC" id="2.4.1.187" evidence="5"/>
<evidence type="ECO:0000256" key="4">
    <source>
        <dbReference type="ARBA" id="ARBA00023316"/>
    </source>
</evidence>
<comment type="similarity">
    <text evidence="5">Belongs to the glycosyltransferase 26 family. TagA/TarA subfamily.</text>
</comment>
<dbReference type="CDD" id="cd06533">
    <property type="entry name" value="Glyco_transf_WecG_TagA"/>
    <property type="match status" value="1"/>
</dbReference>
<dbReference type="HAMAP" id="MF_02070">
    <property type="entry name" value="TagA_TarA"/>
    <property type="match status" value="1"/>
</dbReference>
<dbReference type="EMBL" id="FQZV01000005">
    <property type="protein sequence ID" value="SHI69696.1"/>
    <property type="molecule type" value="Genomic_DNA"/>
</dbReference>
<dbReference type="GO" id="GO:0071555">
    <property type="term" value="P:cell wall organization"/>
    <property type="evidence" value="ECO:0007669"/>
    <property type="project" value="UniProtKB-KW"/>
</dbReference>
<keyword evidence="1 5" id="KW-0328">Glycosyltransferase</keyword>
<keyword evidence="2 5" id="KW-0808">Transferase</keyword>
<dbReference type="RefSeq" id="WP_190014074.1">
    <property type="nucleotide sequence ID" value="NZ_FQZV01000005.1"/>
</dbReference>
<dbReference type="NCBIfam" id="TIGR00696">
    <property type="entry name" value="wecG_tagA_cpsF"/>
    <property type="match status" value="1"/>
</dbReference>
<sequence>MIKRIEIMGVPIDAVDMTEAEAHASAFFEQESLRVIYTPNTEIVMAAQQDKILLDAIKAADLVIPDGIGLIYASRILKKGLKERVTGVDLMGRILSYCNQQEKSIYILGGKPGVAQQACANIRARFPHLKIAGFRNGYFQEYETDQIIKEVNQSCADILFVGLGAPKQEKWIYQHRKALETKIAMGVGGGVDIWAGTVKRAPVIYQKLGLEWFYRLLKEPWRYKRMMSLPKFMIKVLFSKR</sequence>
<dbReference type="Proteomes" id="UP000184536">
    <property type="component" value="Unassembled WGS sequence"/>
</dbReference>
<comment type="catalytic activity">
    <reaction evidence="5">
        <text>UDP-N-acetyl-alpha-D-mannosamine + N-acetyl-alpha-D-glucosaminyl-di-trans,octa-cis-undecaprenyl diphosphate = N-acetyl-beta-D-mannosaminyl-(1-&gt;4)-N-acetyl-alpha-D-glucosaminyl di-trans,octa-cis-undecaprenyl diphosphate + UDP + H(+)</text>
        <dbReference type="Rhea" id="RHEA:16053"/>
        <dbReference type="ChEBI" id="CHEBI:15378"/>
        <dbReference type="ChEBI" id="CHEBI:58223"/>
        <dbReference type="ChEBI" id="CHEBI:62959"/>
        <dbReference type="ChEBI" id="CHEBI:68623"/>
        <dbReference type="ChEBI" id="CHEBI:132210"/>
        <dbReference type="EC" id="2.4.1.187"/>
    </reaction>
</comment>
<dbReference type="STRING" id="1121919.SAMN02745975_00420"/>
<dbReference type="Pfam" id="PF03808">
    <property type="entry name" value="Glyco_tran_WecG"/>
    <property type="match status" value="1"/>
</dbReference>
<dbReference type="InterPro" id="IPR034714">
    <property type="entry name" value="TagA_TarA"/>
</dbReference>
<evidence type="ECO:0000313" key="6">
    <source>
        <dbReference type="EMBL" id="SHI69696.1"/>
    </source>
</evidence>
<dbReference type="PANTHER" id="PTHR34136:SF1">
    <property type="entry name" value="UDP-N-ACETYL-D-MANNOSAMINURONIC ACID TRANSFERASE"/>
    <property type="match status" value="1"/>
</dbReference>
<evidence type="ECO:0000256" key="2">
    <source>
        <dbReference type="ARBA" id="ARBA00022679"/>
    </source>
</evidence>
<keyword evidence="4 5" id="KW-0961">Cell wall biogenesis/degradation</keyword>
<name>A0A1M6D8X3_9FIRM</name>
<dbReference type="PANTHER" id="PTHR34136">
    <property type="match status" value="1"/>
</dbReference>
<evidence type="ECO:0000256" key="3">
    <source>
        <dbReference type="ARBA" id="ARBA00022944"/>
    </source>
</evidence>
<organism evidence="6 7">
    <name type="scientific">Geosporobacter subterraneus DSM 17957</name>
    <dbReference type="NCBI Taxonomy" id="1121919"/>
    <lineage>
        <taxon>Bacteria</taxon>
        <taxon>Bacillati</taxon>
        <taxon>Bacillota</taxon>
        <taxon>Clostridia</taxon>
        <taxon>Peptostreptococcales</taxon>
        <taxon>Thermotaleaceae</taxon>
        <taxon>Geosporobacter</taxon>
    </lineage>
</organism>
<keyword evidence="3 5" id="KW-0777">Teichoic acid biosynthesis</keyword>
<gene>
    <name evidence="6" type="ORF">SAMN02745975_00420</name>
</gene>
<evidence type="ECO:0000313" key="7">
    <source>
        <dbReference type="Proteomes" id="UP000184536"/>
    </source>
</evidence>
<keyword evidence="7" id="KW-1185">Reference proteome</keyword>
<reference evidence="7" key="1">
    <citation type="submission" date="2016-11" db="EMBL/GenBank/DDBJ databases">
        <authorList>
            <person name="Varghese N."/>
            <person name="Submissions S."/>
        </authorList>
    </citation>
    <scope>NUCLEOTIDE SEQUENCE [LARGE SCALE GENOMIC DNA]</scope>
    <source>
        <strain evidence="7">DSM 17957</strain>
    </source>
</reference>
<evidence type="ECO:0000256" key="1">
    <source>
        <dbReference type="ARBA" id="ARBA00022676"/>
    </source>
</evidence>
<protein>
    <recommendedName>
        <fullName evidence="5">N-acetylglucosaminyldiphosphoundecaprenol N-acetyl-beta-D-mannosaminyltransferase</fullName>
        <ecNumber evidence="5">2.4.1.187</ecNumber>
    </recommendedName>
    <alternativeName>
        <fullName evidence="5">N-acetylmannosaminyltransferase</fullName>
    </alternativeName>
    <alternativeName>
        <fullName evidence="5">UDP-N-acetylmannosamine transferase</fullName>
    </alternativeName>
    <alternativeName>
        <fullName evidence="5">UDP-N-acetylmannosamine:N-acetylglucosaminyl pyrophosphorylundecaprenol N-acetylmannosaminyltransferase</fullName>
    </alternativeName>
</protein>
<dbReference type="AlphaFoldDB" id="A0A1M6D8X3"/>
<evidence type="ECO:0000256" key="5">
    <source>
        <dbReference type="HAMAP-Rule" id="MF_02070"/>
    </source>
</evidence>
<accession>A0A1M6D8X3</accession>
<dbReference type="GO" id="GO:0047244">
    <property type="term" value="F:N-acetylglucosaminyldiphosphoundecaprenol N-acetyl-beta-D-mannosaminyltransferase activity"/>
    <property type="evidence" value="ECO:0007669"/>
    <property type="project" value="UniProtKB-UniRule"/>
</dbReference>
<comment type="pathway">
    <text evidence="5">Cell wall biogenesis; teichoic acid biosynthesis.</text>
</comment>
<dbReference type="InterPro" id="IPR004629">
    <property type="entry name" value="WecG_TagA_CpsF"/>
</dbReference>
<comment type="function">
    <text evidence="5">Catalyzes the conversion of GlcNAc-PP-undecaprenol into ManNAc-GlcNAc-PP-undecaprenol, the first committed lipid intermediate in the de novo synthesis of teichoic acid.</text>
</comment>